<dbReference type="InterPro" id="IPR019734">
    <property type="entry name" value="TPR_rpt"/>
</dbReference>
<dbReference type="InterPro" id="IPR011990">
    <property type="entry name" value="TPR-like_helical_dom_sf"/>
</dbReference>
<accession>X6PCC6</accession>
<evidence type="ECO:0000313" key="1">
    <source>
        <dbReference type="EMBL" id="ETO36175.1"/>
    </source>
</evidence>
<dbReference type="SUPFAM" id="SSF48452">
    <property type="entry name" value="TPR-like"/>
    <property type="match status" value="1"/>
</dbReference>
<reference evidence="1 2" key="1">
    <citation type="journal article" date="2013" name="Curr. Biol.">
        <title>The Genome of the Foraminiferan Reticulomyxa filosa.</title>
        <authorList>
            <person name="Glockner G."/>
            <person name="Hulsmann N."/>
            <person name="Schleicher M."/>
            <person name="Noegel A.A."/>
            <person name="Eichinger L."/>
            <person name="Gallinger C."/>
            <person name="Pawlowski J."/>
            <person name="Sierra R."/>
            <person name="Euteneuer U."/>
            <person name="Pillet L."/>
            <person name="Moustafa A."/>
            <person name="Platzer M."/>
            <person name="Groth M."/>
            <person name="Szafranski K."/>
            <person name="Schliwa M."/>
        </authorList>
    </citation>
    <scope>NUCLEOTIDE SEQUENCE [LARGE SCALE GENOMIC DNA]</scope>
</reference>
<evidence type="ECO:0008006" key="3">
    <source>
        <dbReference type="Google" id="ProtNLM"/>
    </source>
</evidence>
<dbReference type="AlphaFoldDB" id="X6PCC6"/>
<dbReference type="EMBL" id="ASPP01000933">
    <property type="protein sequence ID" value="ETO36175.1"/>
    <property type="molecule type" value="Genomic_DNA"/>
</dbReference>
<keyword evidence="2" id="KW-1185">Reference proteome</keyword>
<dbReference type="OrthoDB" id="2423701at2759"/>
<proteinExistence type="predicted"/>
<comment type="caution">
    <text evidence="1">The sequence shown here is derived from an EMBL/GenBank/DDBJ whole genome shotgun (WGS) entry which is preliminary data.</text>
</comment>
<evidence type="ECO:0000313" key="2">
    <source>
        <dbReference type="Proteomes" id="UP000023152"/>
    </source>
</evidence>
<sequence length="169" mass="19442">MKGSHGIILVGITLQKKGEYEKSINYHEKGLNFLYKRLDLGDACVEFGDLYKSLGIAYEKIGNKSKAIENYENAIFNYAKLGATHKKNIICNCKTEKNTRKLKCMLFIKKKSTVLITLLNLFTLYASKEFFICFEFGSKRAISIKEKQINENNYNQGKKRVKQDKSELC</sequence>
<organism evidence="1 2">
    <name type="scientific">Reticulomyxa filosa</name>
    <dbReference type="NCBI Taxonomy" id="46433"/>
    <lineage>
        <taxon>Eukaryota</taxon>
        <taxon>Sar</taxon>
        <taxon>Rhizaria</taxon>
        <taxon>Retaria</taxon>
        <taxon>Foraminifera</taxon>
        <taxon>Monothalamids</taxon>
        <taxon>Reticulomyxidae</taxon>
        <taxon>Reticulomyxa</taxon>
    </lineage>
</organism>
<dbReference type="Proteomes" id="UP000023152">
    <property type="component" value="Unassembled WGS sequence"/>
</dbReference>
<gene>
    <name evidence="1" type="ORF">RFI_00888</name>
</gene>
<protein>
    <recommendedName>
        <fullName evidence="3">Tetratricopeptide repeat protein</fullName>
    </recommendedName>
</protein>
<dbReference type="Gene3D" id="1.25.40.10">
    <property type="entry name" value="Tetratricopeptide repeat domain"/>
    <property type="match status" value="1"/>
</dbReference>
<dbReference type="SMART" id="SM00028">
    <property type="entry name" value="TPR"/>
    <property type="match status" value="2"/>
</dbReference>
<name>X6PCC6_RETFI</name>